<protein>
    <submittedName>
        <fullName evidence="1">Uncharacterized protein</fullName>
    </submittedName>
</protein>
<dbReference type="EMBL" id="AWWV01011145">
    <property type="protein sequence ID" value="OMO73997.1"/>
    <property type="molecule type" value="Genomic_DNA"/>
</dbReference>
<evidence type="ECO:0000313" key="2">
    <source>
        <dbReference type="Proteomes" id="UP000188268"/>
    </source>
</evidence>
<comment type="caution">
    <text evidence="1">The sequence shown here is derived from an EMBL/GenBank/DDBJ whole genome shotgun (WGS) entry which is preliminary data.</text>
</comment>
<dbReference type="AlphaFoldDB" id="A0A1R3HUD6"/>
<reference evidence="1 2" key="1">
    <citation type="submission" date="2013-09" db="EMBL/GenBank/DDBJ databases">
        <title>Corchorus capsularis genome sequencing.</title>
        <authorList>
            <person name="Alam M."/>
            <person name="Haque M.S."/>
            <person name="Islam M.S."/>
            <person name="Emdad E.M."/>
            <person name="Islam M.M."/>
            <person name="Ahmed B."/>
            <person name="Halim A."/>
            <person name="Hossen Q.M.M."/>
            <person name="Hossain M.Z."/>
            <person name="Ahmed R."/>
            <person name="Khan M.M."/>
            <person name="Islam R."/>
            <person name="Rashid M.M."/>
            <person name="Khan S.A."/>
            <person name="Rahman M.S."/>
            <person name="Alam M."/>
        </authorList>
    </citation>
    <scope>NUCLEOTIDE SEQUENCE [LARGE SCALE GENOMIC DNA]</scope>
    <source>
        <strain evidence="2">cv. CVL-1</strain>
        <tissue evidence="1">Whole seedling</tissue>
    </source>
</reference>
<proteinExistence type="predicted"/>
<name>A0A1R3HUD6_COCAP</name>
<sequence length="26" mass="2944">MEIYASEGYTQRIKSLLSVNMAIGRL</sequence>
<accession>A0A1R3HUD6</accession>
<dbReference type="Proteomes" id="UP000188268">
    <property type="component" value="Unassembled WGS sequence"/>
</dbReference>
<dbReference type="Gramene" id="OMO73997">
    <property type="protein sequence ID" value="OMO73997"/>
    <property type="gene ID" value="CCACVL1_17029"/>
</dbReference>
<gene>
    <name evidence="1" type="ORF">CCACVL1_17029</name>
</gene>
<keyword evidence="2" id="KW-1185">Reference proteome</keyword>
<evidence type="ECO:0000313" key="1">
    <source>
        <dbReference type="EMBL" id="OMO73997.1"/>
    </source>
</evidence>
<organism evidence="1 2">
    <name type="scientific">Corchorus capsularis</name>
    <name type="common">Jute</name>
    <dbReference type="NCBI Taxonomy" id="210143"/>
    <lineage>
        <taxon>Eukaryota</taxon>
        <taxon>Viridiplantae</taxon>
        <taxon>Streptophyta</taxon>
        <taxon>Embryophyta</taxon>
        <taxon>Tracheophyta</taxon>
        <taxon>Spermatophyta</taxon>
        <taxon>Magnoliopsida</taxon>
        <taxon>eudicotyledons</taxon>
        <taxon>Gunneridae</taxon>
        <taxon>Pentapetalae</taxon>
        <taxon>rosids</taxon>
        <taxon>malvids</taxon>
        <taxon>Malvales</taxon>
        <taxon>Malvaceae</taxon>
        <taxon>Grewioideae</taxon>
        <taxon>Apeibeae</taxon>
        <taxon>Corchorus</taxon>
    </lineage>
</organism>